<dbReference type="PANTHER" id="PTHR10005">
    <property type="entry name" value="SKI ONCOGENE-RELATED"/>
    <property type="match status" value="1"/>
</dbReference>
<gene>
    <name evidence="2" type="ORF">RIMI_LOCUS20017537</name>
</gene>
<dbReference type="PANTHER" id="PTHR10005:SF8">
    <property type="entry name" value="SKI FAMILY TRANSCRIPTIONAL COREPRESSOR 1"/>
    <property type="match status" value="1"/>
</dbReference>
<evidence type="ECO:0000313" key="3">
    <source>
        <dbReference type="Proteomes" id="UP001176940"/>
    </source>
</evidence>
<organism evidence="2 3">
    <name type="scientific">Ranitomeya imitator</name>
    <name type="common">mimic poison frog</name>
    <dbReference type="NCBI Taxonomy" id="111125"/>
    <lineage>
        <taxon>Eukaryota</taxon>
        <taxon>Metazoa</taxon>
        <taxon>Chordata</taxon>
        <taxon>Craniata</taxon>
        <taxon>Vertebrata</taxon>
        <taxon>Euteleostomi</taxon>
        <taxon>Amphibia</taxon>
        <taxon>Batrachia</taxon>
        <taxon>Anura</taxon>
        <taxon>Neobatrachia</taxon>
        <taxon>Hyloidea</taxon>
        <taxon>Dendrobatidae</taxon>
        <taxon>Dendrobatinae</taxon>
        <taxon>Ranitomeya</taxon>
    </lineage>
</organism>
<protein>
    <submittedName>
        <fullName evidence="2">Uncharacterized protein</fullName>
    </submittedName>
</protein>
<accession>A0ABN9MEV8</accession>
<proteinExistence type="predicted"/>
<comment type="caution">
    <text evidence="2">The sequence shown here is derived from an EMBL/GenBank/DDBJ whole genome shotgun (WGS) entry which is preliminary data.</text>
</comment>
<keyword evidence="1" id="KW-0175">Coiled coil</keyword>
<sequence>MGYKYCILCVKPPMTNRQHQKCLTLAKDKKDWTVAQLSKVLFSDEREDSPIDVTGTQFVEKDIENMAKDELQKLLMEQMDLRKKLEREFQSLKDNFQDQMKRELAYREEMVQQLQIVRDTLCNELDQERKARYAIQQKLKDADTKTLHRELFLQSSNPAPLSYIWAPRKLMYPPAP</sequence>
<dbReference type="InterPro" id="IPR023216">
    <property type="entry name" value="Tscrpt_reg_SKI_SnoN"/>
</dbReference>
<dbReference type="EMBL" id="CAUEEQ010065558">
    <property type="protein sequence ID" value="CAJ0965195.1"/>
    <property type="molecule type" value="Genomic_DNA"/>
</dbReference>
<name>A0ABN9MEV8_9NEOB</name>
<feature type="coiled-coil region" evidence="1">
    <location>
        <begin position="68"/>
        <end position="102"/>
    </location>
</feature>
<keyword evidence="3" id="KW-1185">Reference proteome</keyword>
<dbReference type="Proteomes" id="UP001176940">
    <property type="component" value="Unassembled WGS sequence"/>
</dbReference>
<evidence type="ECO:0000256" key="1">
    <source>
        <dbReference type="SAM" id="Coils"/>
    </source>
</evidence>
<evidence type="ECO:0000313" key="2">
    <source>
        <dbReference type="EMBL" id="CAJ0965195.1"/>
    </source>
</evidence>
<reference evidence="2" key="1">
    <citation type="submission" date="2023-07" db="EMBL/GenBank/DDBJ databases">
        <authorList>
            <person name="Stuckert A."/>
        </authorList>
    </citation>
    <scope>NUCLEOTIDE SEQUENCE</scope>
</reference>